<proteinExistence type="predicted"/>
<dbReference type="InterPro" id="IPR003660">
    <property type="entry name" value="HAMP_dom"/>
</dbReference>
<dbReference type="HOGENOM" id="CLU_841814_0_0_0"/>
<dbReference type="eggNOG" id="COG2770">
    <property type="taxonomic scope" value="Bacteria"/>
</dbReference>
<dbReference type="PaxDb" id="667014-Thein_0423"/>
<keyword evidence="3" id="KW-0418">Kinase</keyword>
<dbReference type="GO" id="GO:0016301">
    <property type="term" value="F:kinase activity"/>
    <property type="evidence" value="ECO:0007669"/>
    <property type="project" value="UniProtKB-KW"/>
</dbReference>
<keyword evidence="1" id="KW-0812">Transmembrane</keyword>
<feature type="transmembrane region" description="Helical" evidence="1">
    <location>
        <begin position="12"/>
        <end position="34"/>
    </location>
</feature>
<dbReference type="Pfam" id="PF11845">
    <property type="entry name" value="Tll0287-like"/>
    <property type="match status" value="1"/>
</dbReference>
<accession>F8AAN3</accession>
<evidence type="ECO:0000256" key="1">
    <source>
        <dbReference type="SAM" id="Phobius"/>
    </source>
</evidence>
<dbReference type="AlphaFoldDB" id="F8AAN3"/>
<dbReference type="RefSeq" id="WP_013907051.1">
    <property type="nucleotide sequence ID" value="NC_015681.1"/>
</dbReference>
<dbReference type="Gene3D" id="6.10.340.10">
    <property type="match status" value="1"/>
</dbReference>
<dbReference type="STRING" id="667014.Thein_0423"/>
<feature type="transmembrane region" description="Helical" evidence="1">
    <location>
        <begin position="253"/>
        <end position="277"/>
    </location>
</feature>
<sequence>MTNKFSILTKYIAFWIILGLGLIGCTIVTIYQLYTWFLYEKAKTVAEQVIMFRQWTASYGGIWTKDKYDNHFGYLLKASNEKTSLLSTNENLIGEEVNTIFYLHNPALATRELSSLSEKKAKEFRWIFKVVSDRPISPQGIPDQFEREAIKTLRKEKKEELGKFIKDGFFNFSSYKYRYVKVIRVKKGCLKCHGTPEELDPRFKQAILDKYGPAAKRGMNYKEGDIRGVISVTIFPDFRGTAAQFLKPVPENFFLLLILVTIIFMTFGSFVAVYWMITRIKQLRDAARNISIGKLEVDLGVKGLDENKVKDELTQVAIALERLRISTKILIERFKNRKK</sequence>
<name>F8AAN3_THEID</name>
<keyword evidence="1" id="KW-0472">Membrane</keyword>
<keyword evidence="4" id="KW-1185">Reference proteome</keyword>
<evidence type="ECO:0000259" key="2">
    <source>
        <dbReference type="PROSITE" id="PS50885"/>
    </source>
</evidence>
<keyword evidence="3" id="KW-0808">Transferase</keyword>
<dbReference type="InParanoid" id="F8AAN3"/>
<organism evidence="3 4">
    <name type="scientific">Thermodesulfatator indicus (strain DSM 15286 / JCM 11887 / CIR29812)</name>
    <dbReference type="NCBI Taxonomy" id="667014"/>
    <lineage>
        <taxon>Bacteria</taxon>
        <taxon>Pseudomonadati</taxon>
        <taxon>Thermodesulfobacteriota</taxon>
        <taxon>Thermodesulfobacteria</taxon>
        <taxon>Thermodesulfobacteriales</taxon>
        <taxon>Thermodesulfatatoraceae</taxon>
        <taxon>Thermodesulfatator</taxon>
    </lineage>
</organism>
<evidence type="ECO:0000313" key="4">
    <source>
        <dbReference type="Proteomes" id="UP000006793"/>
    </source>
</evidence>
<reference evidence="3 4" key="2">
    <citation type="journal article" date="2012" name="Stand. Genomic Sci.">
        <title>Complete genome sequence of the thermophilic sulfate-reducing ocean bacterium Thermodesulfatator indicus type strain (CIR29812(T)).</title>
        <authorList>
            <person name="Anderson I."/>
            <person name="Saunders E."/>
            <person name="Lapidus A."/>
            <person name="Nolan M."/>
            <person name="Lucas S."/>
            <person name="Tice H."/>
            <person name="Del Rio T.G."/>
            <person name="Cheng J.F."/>
            <person name="Han C."/>
            <person name="Tapia R."/>
            <person name="Goodwin L.A."/>
            <person name="Pitluck S."/>
            <person name="Liolios K."/>
            <person name="Mavromatis K."/>
            <person name="Pagani I."/>
            <person name="Ivanova N."/>
            <person name="Mikhailova N."/>
            <person name="Pati A."/>
            <person name="Chen A."/>
            <person name="Palaniappan K."/>
            <person name="Land M."/>
            <person name="Hauser L."/>
            <person name="Jeffries C.D."/>
            <person name="Chang Y.J."/>
            <person name="Brambilla E.M."/>
            <person name="Rohde M."/>
            <person name="Spring S."/>
            <person name="Goker M."/>
            <person name="Detter J.C."/>
            <person name="Woyke T."/>
            <person name="Bristow J."/>
            <person name="Eisen J.A."/>
            <person name="Markowitz V."/>
            <person name="Hugenholtz P."/>
            <person name="Kyrpides N.C."/>
            <person name="Klenk H.P."/>
        </authorList>
    </citation>
    <scope>NUCLEOTIDE SEQUENCE [LARGE SCALE GENOMIC DNA]</scope>
    <source>
        <strain evidence="4">DSM 15286 / JCM 11887 / CIR29812</strain>
    </source>
</reference>
<dbReference type="KEGG" id="tid:Thein_0423"/>
<keyword evidence="1" id="KW-1133">Transmembrane helix</keyword>
<feature type="domain" description="HAMP" evidence="2">
    <location>
        <begin position="274"/>
        <end position="332"/>
    </location>
</feature>
<gene>
    <name evidence="3" type="ordered locus">Thein_0423</name>
</gene>
<dbReference type="PROSITE" id="PS50885">
    <property type="entry name" value="HAMP"/>
    <property type="match status" value="1"/>
</dbReference>
<reference evidence="4" key="1">
    <citation type="submission" date="2011-04" db="EMBL/GenBank/DDBJ databases">
        <title>The complete genome of Thermodesulfatator indicus DSM 15286.</title>
        <authorList>
            <person name="Lucas S."/>
            <person name="Copeland A."/>
            <person name="Lapidus A."/>
            <person name="Bruce D."/>
            <person name="Goodwin L."/>
            <person name="Pitluck S."/>
            <person name="Peters L."/>
            <person name="Kyrpides N."/>
            <person name="Mavromatis K."/>
            <person name="Pagani I."/>
            <person name="Ivanova N."/>
            <person name="Saunders L."/>
            <person name="Detter J.C."/>
            <person name="Tapia R."/>
            <person name="Han C."/>
            <person name="Land M."/>
            <person name="Hauser L."/>
            <person name="Markowitz V."/>
            <person name="Cheng J.-F."/>
            <person name="Hugenholtz P."/>
            <person name="Woyke T."/>
            <person name="Wu D."/>
            <person name="Spring S."/>
            <person name="Schroeder M."/>
            <person name="Brambilla E."/>
            <person name="Klenk H.-P."/>
            <person name="Eisen J.A."/>
        </authorList>
    </citation>
    <scope>NUCLEOTIDE SEQUENCE [LARGE SCALE GENOMIC DNA]</scope>
    <source>
        <strain evidence="4">DSM 15286 / JCM 11887 / CIR29812</strain>
    </source>
</reference>
<dbReference type="PROSITE" id="PS51257">
    <property type="entry name" value="PROKAR_LIPOPROTEIN"/>
    <property type="match status" value="1"/>
</dbReference>
<dbReference type="EMBL" id="CP002683">
    <property type="protein sequence ID" value="AEH44305.1"/>
    <property type="molecule type" value="Genomic_DNA"/>
</dbReference>
<protein>
    <submittedName>
        <fullName evidence="3">Histidine kinase HAMP region domain protein</fullName>
    </submittedName>
</protein>
<dbReference type="OrthoDB" id="9776552at2"/>
<dbReference type="GO" id="GO:0007165">
    <property type="term" value="P:signal transduction"/>
    <property type="evidence" value="ECO:0007669"/>
    <property type="project" value="InterPro"/>
</dbReference>
<dbReference type="InterPro" id="IPR021796">
    <property type="entry name" value="Tll0287-like_dom"/>
</dbReference>
<dbReference type="GO" id="GO:0016020">
    <property type="term" value="C:membrane"/>
    <property type="evidence" value="ECO:0007669"/>
    <property type="project" value="InterPro"/>
</dbReference>
<dbReference type="Proteomes" id="UP000006793">
    <property type="component" value="Chromosome"/>
</dbReference>
<evidence type="ECO:0000313" key="3">
    <source>
        <dbReference type="EMBL" id="AEH44305.1"/>
    </source>
</evidence>